<name>A0A2A6JA20_9HYPH</name>
<evidence type="ECO:0000256" key="1">
    <source>
        <dbReference type="SAM" id="Phobius"/>
    </source>
</evidence>
<gene>
    <name evidence="2" type="ORF">CO666_18000</name>
</gene>
<feature type="transmembrane region" description="Helical" evidence="1">
    <location>
        <begin position="289"/>
        <end position="308"/>
    </location>
</feature>
<comment type="caution">
    <text evidence="2">The sequence shown here is derived from an EMBL/GenBank/DDBJ whole genome shotgun (WGS) entry which is preliminary data.</text>
</comment>
<dbReference type="RefSeq" id="WP_097613546.1">
    <property type="nucleotide sequence ID" value="NZ_NWSV01000011.1"/>
</dbReference>
<feature type="transmembrane region" description="Helical" evidence="1">
    <location>
        <begin position="21"/>
        <end position="41"/>
    </location>
</feature>
<keyword evidence="1" id="KW-0812">Transmembrane</keyword>
<accession>A0A2A6JA20</accession>
<dbReference type="Proteomes" id="UP000220768">
    <property type="component" value="Unassembled WGS sequence"/>
</dbReference>
<keyword evidence="3" id="KW-1185">Reference proteome</keyword>
<proteinExistence type="predicted"/>
<dbReference type="AlphaFoldDB" id="A0A2A6JA20"/>
<dbReference type="EMBL" id="NWSV01000011">
    <property type="protein sequence ID" value="PDT02780.1"/>
    <property type="molecule type" value="Genomic_DNA"/>
</dbReference>
<keyword evidence="1" id="KW-1133">Transmembrane helix</keyword>
<feature type="transmembrane region" description="Helical" evidence="1">
    <location>
        <begin position="135"/>
        <end position="157"/>
    </location>
</feature>
<organism evidence="2 3">
    <name type="scientific">Rhizobium chutanense</name>
    <dbReference type="NCBI Taxonomy" id="2035448"/>
    <lineage>
        <taxon>Bacteria</taxon>
        <taxon>Pseudomonadati</taxon>
        <taxon>Pseudomonadota</taxon>
        <taxon>Alphaproteobacteria</taxon>
        <taxon>Hyphomicrobiales</taxon>
        <taxon>Rhizobiaceae</taxon>
        <taxon>Rhizobium/Agrobacterium group</taxon>
        <taxon>Rhizobium</taxon>
    </lineage>
</organism>
<keyword evidence="1" id="KW-0472">Membrane</keyword>
<evidence type="ECO:0000313" key="3">
    <source>
        <dbReference type="Proteomes" id="UP000220768"/>
    </source>
</evidence>
<protein>
    <submittedName>
        <fullName evidence="2">Uncharacterized protein</fullName>
    </submittedName>
</protein>
<evidence type="ECO:0000313" key="2">
    <source>
        <dbReference type="EMBL" id="PDT02780.1"/>
    </source>
</evidence>
<reference evidence="2 3" key="1">
    <citation type="submission" date="2017-09" db="EMBL/GenBank/DDBJ databases">
        <title>Comparative genomics of rhizobia isolated from Phaseolus vulgaris in China.</title>
        <authorList>
            <person name="Tong W."/>
        </authorList>
    </citation>
    <scope>NUCLEOTIDE SEQUENCE [LARGE SCALE GENOMIC DNA]</scope>
    <source>
        <strain evidence="2 3">C5</strain>
    </source>
</reference>
<sequence>MSSLVLPSRPLSLARDVISTPSAYFWATPVILALAVFFFVWEAPGVIRDFQISQNPLVLDDGDVQNGRCTTRKAVFTDCEARLVYSYGGRNYDTEVEIMFVDFHTGDYETDLVISADHPELATMSLGLDMLWNRIITLALFVVLLGGTSLGTIFLAIRIWRVKGQLRRPARLIPVPVEISAFDRRRGVLSITYNDKIAADKTGRSAYTRMKGQEPLIVGEANGKAIGLAVRHGTTALPVLLDDRLQRVELTDAERAAALAPYRRDGDQSGPVLIEEPTRTVSVWKRLQLFFGVLLLIVVGVVGFWLWYVTSSTTQFQSPGMDINNLMPAPLNEWGCEQLKKRFGQDRAPFGCVAADYTSWK</sequence>